<dbReference type="RefSeq" id="WP_143653532.1">
    <property type="nucleotide sequence ID" value="NZ_FZOD01000067.1"/>
</dbReference>
<dbReference type="AlphaFoldDB" id="A0A239NRP8"/>
<accession>A0A239NRP8</accession>
<name>A0A239NRP8_9ACTN</name>
<gene>
    <name evidence="1" type="ORF">SAMN05216276_10678</name>
</gene>
<evidence type="ECO:0000313" key="2">
    <source>
        <dbReference type="Proteomes" id="UP000198282"/>
    </source>
</evidence>
<keyword evidence="2" id="KW-1185">Reference proteome</keyword>
<protein>
    <recommendedName>
        <fullName evidence="3">Transposase</fullName>
    </recommendedName>
</protein>
<proteinExistence type="predicted"/>
<evidence type="ECO:0008006" key="3">
    <source>
        <dbReference type="Google" id="ProtNLM"/>
    </source>
</evidence>
<dbReference type="EMBL" id="FZOD01000067">
    <property type="protein sequence ID" value="SNT57536.1"/>
    <property type="molecule type" value="Genomic_DNA"/>
</dbReference>
<reference evidence="1 2" key="1">
    <citation type="submission" date="2017-06" db="EMBL/GenBank/DDBJ databases">
        <authorList>
            <person name="Kim H.J."/>
            <person name="Triplett B.A."/>
        </authorList>
    </citation>
    <scope>NUCLEOTIDE SEQUENCE [LARGE SCALE GENOMIC DNA]</scope>
    <source>
        <strain evidence="1 2">CGMCC 4.2132</strain>
    </source>
</reference>
<dbReference type="Proteomes" id="UP000198282">
    <property type="component" value="Unassembled WGS sequence"/>
</dbReference>
<sequence length="71" mass="7899">MIVAGVRTQVFADQDLAGRLVDWAKDTLRTTIEIVRKPADQRGFNGISCRWVVERTLCAARRSVVSPVLVS</sequence>
<evidence type="ECO:0000313" key="1">
    <source>
        <dbReference type="EMBL" id="SNT57536.1"/>
    </source>
</evidence>
<organism evidence="1 2">
    <name type="scientific">Streptosporangium subroseum</name>
    <dbReference type="NCBI Taxonomy" id="106412"/>
    <lineage>
        <taxon>Bacteria</taxon>
        <taxon>Bacillati</taxon>
        <taxon>Actinomycetota</taxon>
        <taxon>Actinomycetes</taxon>
        <taxon>Streptosporangiales</taxon>
        <taxon>Streptosporangiaceae</taxon>
        <taxon>Streptosporangium</taxon>
    </lineage>
</organism>
<dbReference type="OrthoDB" id="4338165at2"/>